<dbReference type="AlphaFoldDB" id="A0A7Y0WS42"/>
<protein>
    <submittedName>
        <fullName evidence="3">Uncharacterized protein</fullName>
    </submittedName>
</protein>
<dbReference type="OrthoDB" id="3199629at2"/>
<evidence type="ECO:0000256" key="1">
    <source>
        <dbReference type="SAM" id="MobiDB-lite"/>
    </source>
</evidence>
<evidence type="ECO:0000313" key="4">
    <source>
        <dbReference type="Proteomes" id="UP000567186"/>
    </source>
</evidence>
<feature type="region of interest" description="Disordered" evidence="1">
    <location>
        <begin position="1"/>
        <end position="25"/>
    </location>
</feature>
<dbReference type="Proteomes" id="UP000567186">
    <property type="component" value="Unassembled WGS sequence"/>
</dbReference>
<reference evidence="3 4" key="1">
    <citation type="submission" date="2020-04" db="EMBL/GenBank/DDBJ databases">
        <title>Marinobacter oceani sp. nov., isolated from marine solar saltern.</title>
        <authorList>
            <person name="Chen X.-Y."/>
        </authorList>
    </citation>
    <scope>NUCLEOTIDE SEQUENCE [LARGE SCALE GENOMIC DNA]</scope>
    <source>
        <strain evidence="3 4">W62</strain>
    </source>
</reference>
<proteinExistence type="predicted"/>
<organism evidence="3 4">
    <name type="scientific">Marinobacter orientalis</name>
    <dbReference type="NCBI Taxonomy" id="1928859"/>
    <lineage>
        <taxon>Bacteria</taxon>
        <taxon>Pseudomonadati</taxon>
        <taxon>Pseudomonadota</taxon>
        <taxon>Gammaproteobacteria</taxon>
        <taxon>Pseudomonadales</taxon>
        <taxon>Marinobacteraceae</taxon>
        <taxon>Marinobacter</taxon>
    </lineage>
</organism>
<keyword evidence="2" id="KW-1133">Transmembrane helix</keyword>
<sequence>MNDVAKTFGPDHSDTPQNSGSEINDGKRPVNKGIIFSLLVLGLVLTLGFQWLYSYVSDVLAPTSFAYITASGDQVVLDRSGQKTFAGLLSRETDAFESDVIGELDPVAERGVDKSFNQLQNGVDAYLDWYFSVSGSYMRMYVALTKDLDEWSEKQIQERLLEESGFLDSLADFEREYRQRQTELVKAELQETQNSLHKFLQAHGTEILPEELTPDILLLNFSIVTDAPDVQVEIERVENSMVIGGAFGLAARVASLGGVKAATVFARQFTVRVAGHGIRAATSGALSAAATSFTGPGAAVVGAAVTGASIASYIGAEYLALNAQETLYRPKMEQDLRDLIELKRKETRVGLKENTQQEIRSIAQTIQQDVAEQERVKGIPRTYRVWDDPI</sequence>
<keyword evidence="2" id="KW-0812">Transmembrane</keyword>
<accession>A0A7Y0WS42</accession>
<dbReference type="EMBL" id="JABCKY010000001">
    <property type="protein sequence ID" value="NMT63446.1"/>
    <property type="molecule type" value="Genomic_DNA"/>
</dbReference>
<keyword evidence="4" id="KW-1185">Reference proteome</keyword>
<feature type="transmembrane region" description="Helical" evidence="2">
    <location>
        <begin position="34"/>
        <end position="53"/>
    </location>
</feature>
<evidence type="ECO:0000256" key="2">
    <source>
        <dbReference type="SAM" id="Phobius"/>
    </source>
</evidence>
<gene>
    <name evidence="3" type="ORF">HIU99_07515</name>
</gene>
<name>A0A7Y0WS42_9GAMM</name>
<comment type="caution">
    <text evidence="3">The sequence shown here is derived from an EMBL/GenBank/DDBJ whole genome shotgun (WGS) entry which is preliminary data.</text>
</comment>
<dbReference type="RefSeq" id="WP_135955866.1">
    <property type="nucleotide sequence ID" value="NZ_JABCKY010000001.1"/>
</dbReference>
<evidence type="ECO:0000313" key="3">
    <source>
        <dbReference type="EMBL" id="NMT63446.1"/>
    </source>
</evidence>
<keyword evidence="2" id="KW-0472">Membrane</keyword>